<protein>
    <submittedName>
        <fullName evidence="1">Uncharacterized protein</fullName>
    </submittedName>
</protein>
<accession>A0A381XF07</accession>
<gene>
    <name evidence="1" type="ORF">METZ01_LOCUS115986</name>
</gene>
<organism evidence="1">
    <name type="scientific">marine metagenome</name>
    <dbReference type="NCBI Taxonomy" id="408172"/>
    <lineage>
        <taxon>unclassified sequences</taxon>
        <taxon>metagenomes</taxon>
        <taxon>ecological metagenomes</taxon>
    </lineage>
</organism>
<proteinExistence type="predicted"/>
<dbReference type="EMBL" id="UINC01014886">
    <property type="protein sequence ID" value="SVA63132.1"/>
    <property type="molecule type" value="Genomic_DNA"/>
</dbReference>
<dbReference type="AlphaFoldDB" id="A0A381XF07"/>
<name>A0A381XF07_9ZZZZ</name>
<reference evidence="1" key="1">
    <citation type="submission" date="2018-05" db="EMBL/GenBank/DDBJ databases">
        <authorList>
            <person name="Lanie J.A."/>
            <person name="Ng W.-L."/>
            <person name="Kazmierczak K.M."/>
            <person name="Andrzejewski T.M."/>
            <person name="Davidsen T.M."/>
            <person name="Wayne K.J."/>
            <person name="Tettelin H."/>
            <person name="Glass J.I."/>
            <person name="Rusch D."/>
            <person name="Podicherti R."/>
            <person name="Tsui H.-C.T."/>
            <person name="Winkler M.E."/>
        </authorList>
    </citation>
    <scope>NUCLEOTIDE SEQUENCE</scope>
</reference>
<sequence>VLQPQIVPPQTLLAKRGLRTFLMFGKMNRAARRQTTANQISSTMPVWWNW</sequence>
<evidence type="ECO:0000313" key="1">
    <source>
        <dbReference type="EMBL" id="SVA63132.1"/>
    </source>
</evidence>
<feature type="non-terminal residue" evidence="1">
    <location>
        <position position="1"/>
    </location>
</feature>